<proteinExistence type="inferred from homology"/>
<name>A0A9P6KMA6_9PLEO</name>
<comment type="similarity">
    <text evidence="1">Belongs to the 'GDXG' lipolytic enzyme family.</text>
</comment>
<gene>
    <name evidence="3" type="ORF">PMIN01_10769</name>
</gene>
<dbReference type="SUPFAM" id="SSF53474">
    <property type="entry name" value="alpha/beta-Hydrolases"/>
    <property type="match status" value="1"/>
</dbReference>
<dbReference type="OrthoDB" id="6846267at2759"/>
<evidence type="ECO:0000259" key="2">
    <source>
        <dbReference type="Pfam" id="PF00135"/>
    </source>
</evidence>
<dbReference type="InterPro" id="IPR050309">
    <property type="entry name" value="Type-B_Carboxylest/Lipase"/>
</dbReference>
<evidence type="ECO:0000313" key="3">
    <source>
        <dbReference type="EMBL" id="KAF9731752.1"/>
    </source>
</evidence>
<protein>
    <submittedName>
        <fullName evidence="3">Carboxylesterase</fullName>
    </submittedName>
</protein>
<dbReference type="PANTHER" id="PTHR11559">
    <property type="entry name" value="CARBOXYLESTERASE"/>
    <property type="match status" value="1"/>
</dbReference>
<dbReference type="InterPro" id="IPR002018">
    <property type="entry name" value="CarbesteraseB"/>
</dbReference>
<dbReference type="PROSITE" id="PS01173">
    <property type="entry name" value="LIPASE_GDXG_HIS"/>
    <property type="match status" value="1"/>
</dbReference>
<dbReference type="Pfam" id="PF00135">
    <property type="entry name" value="COesterase"/>
    <property type="match status" value="1"/>
</dbReference>
<evidence type="ECO:0000313" key="4">
    <source>
        <dbReference type="Proteomes" id="UP000756921"/>
    </source>
</evidence>
<reference evidence="3" key="1">
    <citation type="journal article" date="2020" name="Mol. Plant Microbe Interact.">
        <title>Genome Sequence of the Biocontrol Agent Coniothyrium minitans strain Conio (IMI 134523).</title>
        <authorList>
            <person name="Patel D."/>
            <person name="Shittu T.A."/>
            <person name="Baroncelli R."/>
            <person name="Muthumeenakshi S."/>
            <person name="Osborne T.H."/>
            <person name="Janganan T.K."/>
            <person name="Sreenivasaprasad S."/>
        </authorList>
    </citation>
    <scope>NUCLEOTIDE SEQUENCE</scope>
    <source>
        <strain evidence="3">Conio</strain>
    </source>
</reference>
<dbReference type="Gene3D" id="3.40.50.1820">
    <property type="entry name" value="alpha/beta hydrolase"/>
    <property type="match status" value="1"/>
</dbReference>
<comment type="caution">
    <text evidence="3">The sequence shown here is derived from an EMBL/GenBank/DDBJ whole genome shotgun (WGS) entry which is preliminary data.</text>
</comment>
<dbReference type="InterPro" id="IPR002168">
    <property type="entry name" value="Lipase_GDXG_HIS_AS"/>
</dbReference>
<dbReference type="GO" id="GO:0016787">
    <property type="term" value="F:hydrolase activity"/>
    <property type="evidence" value="ECO:0007669"/>
    <property type="project" value="InterPro"/>
</dbReference>
<keyword evidence="4" id="KW-1185">Reference proteome</keyword>
<organism evidence="3 4">
    <name type="scientific">Paraphaeosphaeria minitans</name>
    <dbReference type="NCBI Taxonomy" id="565426"/>
    <lineage>
        <taxon>Eukaryota</taxon>
        <taxon>Fungi</taxon>
        <taxon>Dikarya</taxon>
        <taxon>Ascomycota</taxon>
        <taxon>Pezizomycotina</taxon>
        <taxon>Dothideomycetes</taxon>
        <taxon>Pleosporomycetidae</taxon>
        <taxon>Pleosporales</taxon>
        <taxon>Massarineae</taxon>
        <taxon>Didymosphaeriaceae</taxon>
        <taxon>Paraphaeosphaeria</taxon>
    </lineage>
</organism>
<feature type="domain" description="Carboxylesterase type B" evidence="2">
    <location>
        <begin position="3"/>
        <end position="468"/>
    </location>
</feature>
<dbReference type="AlphaFoldDB" id="A0A9P6KMA6"/>
<dbReference type="InterPro" id="IPR029058">
    <property type="entry name" value="AB_hydrolase_fold"/>
</dbReference>
<dbReference type="EMBL" id="WJXW01000012">
    <property type="protein sequence ID" value="KAF9731752.1"/>
    <property type="molecule type" value="Genomic_DNA"/>
</dbReference>
<dbReference type="Proteomes" id="UP000756921">
    <property type="component" value="Unassembled WGS sequence"/>
</dbReference>
<evidence type="ECO:0000256" key="1">
    <source>
        <dbReference type="ARBA" id="ARBA00010515"/>
    </source>
</evidence>
<sequence>MTMLSTPFGSFKGKRADGVIQYLGIPYATLKDQLSCPEMVQSYEEVVDATEYGPRAPAPDASVFEQKSLIQAVIDETPSPRMSGIECLNVNITLPSPIGPENTRKLPVMVFIHGGGFIMGSSSAPYFDSTRLVSLSVELGTPVIVVSIKDSSYRLAVLGNLTSSELRAAGYRGNNALRDQKCALQWVQSHIEAFGGDERNVTAFGVSAGSVAVLTQLFSTEPLFTRAIAMSGTPIMLKPLSVARAEATYESIIEALGLENASVEKRIQRLLTISAEELVEKTPMTARLAPYLDGRILPEAVTFEKLASTMDIPGTKWCKQLMIGDCRHDGSVTFFMGLGSHIRNLGSKLYTSFSASLGAASATSLLDAYGITPSTADDVVLQHTIDLATDVVYAAPALSYARAWPGERYMYHFNEGNPWEGQFKGMAIHMLDATFLFQNYNEKMEEFGKDVARALAKSFVAFANGIEPWDQFDQVARNVKVFGGAEVERTVGSNGWGDGRRNTLFRLAEEGKVNLDGLSVAWEEFLAGK</sequence>
<accession>A0A9P6KMA6</accession>